<organism evidence="1 2">
    <name type="scientific">Prosthecodimorpha hirschii</name>
    <dbReference type="NCBI Taxonomy" id="665126"/>
    <lineage>
        <taxon>Bacteria</taxon>
        <taxon>Pseudomonadati</taxon>
        <taxon>Pseudomonadota</taxon>
        <taxon>Alphaproteobacteria</taxon>
        <taxon>Hyphomicrobiales</taxon>
        <taxon>Ancalomicrobiaceae</taxon>
        <taxon>Prosthecodimorpha</taxon>
    </lineage>
</organism>
<dbReference type="STRING" id="665126.ABB55_18485"/>
<name>A0A0P6VQ42_9HYPH</name>
<sequence length="134" mass="14677">MVRALPERGRIWIDVHDRVDPDLWLASREAGRDLAPADPAVAATGHRLDAAAAVFMEKPRMLANRTVQLSAMLAEIGLAEAPSALLERLTAAQRQIGGRGLYGEMCQHYFNARSQGLPPERALAVRIERGRAGR</sequence>
<reference evidence="1 2" key="2">
    <citation type="submission" date="2015-10" db="EMBL/GenBank/DDBJ databases">
        <title>Draft Genome Sequence of Prosthecomicrobium hirschii ATCC 27832.</title>
        <authorList>
            <person name="Daniel J."/>
            <person name="Givan S.A."/>
            <person name="Brun Y.V."/>
            <person name="Brown P.J."/>
        </authorList>
    </citation>
    <scope>NUCLEOTIDE SEQUENCE [LARGE SCALE GENOMIC DNA]</scope>
    <source>
        <strain evidence="1 2">16</strain>
    </source>
</reference>
<gene>
    <name evidence="1" type="ORF">ABB55_18485</name>
</gene>
<keyword evidence="2" id="KW-1185">Reference proteome</keyword>
<proteinExistence type="predicted"/>
<comment type="caution">
    <text evidence="1">The sequence shown here is derived from an EMBL/GenBank/DDBJ whole genome shotgun (WGS) entry which is preliminary data.</text>
</comment>
<evidence type="ECO:0000313" key="2">
    <source>
        <dbReference type="Proteomes" id="UP000048984"/>
    </source>
</evidence>
<dbReference type="EMBL" id="LJYW01000001">
    <property type="protein sequence ID" value="KPL53950.1"/>
    <property type="molecule type" value="Genomic_DNA"/>
</dbReference>
<evidence type="ECO:0000313" key="1">
    <source>
        <dbReference type="EMBL" id="KPL53950.1"/>
    </source>
</evidence>
<reference evidence="1 2" key="1">
    <citation type="submission" date="2015-09" db="EMBL/GenBank/DDBJ databases">
        <authorList>
            <person name="Jackson K.R."/>
            <person name="Lunt B.L."/>
            <person name="Fisher J.N.B."/>
            <person name="Gardner A.V."/>
            <person name="Bailey M.E."/>
            <person name="Deus L.M."/>
            <person name="Earl A.S."/>
            <person name="Gibby P.D."/>
            <person name="Hartmann K.A."/>
            <person name="Liu J.E."/>
            <person name="Manci A.M."/>
            <person name="Nielsen D.A."/>
            <person name="Solomon M.B."/>
            <person name="Breakwell D.P."/>
            <person name="Burnett S.H."/>
            <person name="Grose J.H."/>
        </authorList>
    </citation>
    <scope>NUCLEOTIDE SEQUENCE [LARGE SCALE GENOMIC DNA]</scope>
    <source>
        <strain evidence="1 2">16</strain>
    </source>
</reference>
<accession>A0A0P6VQ42</accession>
<dbReference type="AlphaFoldDB" id="A0A0P6VQ42"/>
<dbReference type="Proteomes" id="UP000048984">
    <property type="component" value="Unassembled WGS sequence"/>
</dbReference>
<dbReference type="RefSeq" id="WP_054360115.1">
    <property type="nucleotide sequence ID" value="NZ_JAPCYQ010000001.1"/>
</dbReference>
<protein>
    <submittedName>
        <fullName evidence="1">Uncharacterized protein</fullName>
    </submittedName>
</protein>